<dbReference type="AlphaFoldDB" id="A0A1G5M957"/>
<gene>
    <name evidence="3" type="ORF">SAMN03080610_00250</name>
</gene>
<dbReference type="GO" id="GO:0000166">
    <property type="term" value="F:nucleotide binding"/>
    <property type="evidence" value="ECO:0007669"/>
    <property type="project" value="InterPro"/>
</dbReference>
<keyword evidence="4" id="KW-1185">Reference proteome</keyword>
<feature type="domain" description="Gfo/Idh/MocA-like oxidoreductase N-terminal" evidence="1">
    <location>
        <begin position="6"/>
        <end position="133"/>
    </location>
</feature>
<reference evidence="3 4" key="1">
    <citation type="submission" date="2016-10" db="EMBL/GenBank/DDBJ databases">
        <authorList>
            <person name="de Groot N.N."/>
        </authorList>
    </citation>
    <scope>NUCLEOTIDE SEQUENCE [LARGE SCALE GENOMIC DNA]</scope>
    <source>
        <strain evidence="3 4">DSM 2698</strain>
    </source>
</reference>
<dbReference type="Gene3D" id="3.30.360.10">
    <property type="entry name" value="Dihydrodipicolinate Reductase, domain 2"/>
    <property type="match status" value="1"/>
</dbReference>
<dbReference type="Proteomes" id="UP000199347">
    <property type="component" value="Unassembled WGS sequence"/>
</dbReference>
<evidence type="ECO:0000313" key="4">
    <source>
        <dbReference type="Proteomes" id="UP000199347"/>
    </source>
</evidence>
<evidence type="ECO:0000313" key="3">
    <source>
        <dbReference type="EMBL" id="SCZ21334.1"/>
    </source>
</evidence>
<dbReference type="SUPFAM" id="SSF51735">
    <property type="entry name" value="NAD(P)-binding Rossmann-fold domains"/>
    <property type="match status" value="1"/>
</dbReference>
<dbReference type="EMBL" id="FMVW01000001">
    <property type="protein sequence ID" value="SCZ21334.1"/>
    <property type="molecule type" value="Genomic_DNA"/>
</dbReference>
<dbReference type="InterPro" id="IPR055170">
    <property type="entry name" value="GFO_IDH_MocA-like_dom"/>
</dbReference>
<dbReference type="InterPro" id="IPR036291">
    <property type="entry name" value="NAD(P)-bd_dom_sf"/>
</dbReference>
<sequence>MSQPRIRLGMVGGGTTALIGPVHRIAARMDDRFELVAGAFDSDPARGREFAATLRVASERAYGTYEEMLAAEAKRDDKIDAVVIVTPNFLHFPVAKAALEAGFHVICEKPMTTTLDEARALAELAKRTGKSFVLTHTYTGYPMVRQAREMVAAGEIGTLRRVEVEYLQDWLATAVENTGSEGAVWRTDPAKAGQGGAIGDVGTHAYNLAAFVAGEEPTHLLAELASLVSGRSVDDDAMILMRYASGAKGAILASQVLPGNGNNLSIRIYGDKGGLEWWQERPEELWFTRLGEPRQLLRRNGAGATAAAIAGSRVPAAHPEGYLEAFANIYRDAADALRSPPGSEFIPNAEDGVRGLAFVAACLASDRDGNVWTKIED</sequence>
<dbReference type="STRING" id="1120955.SAMN03080610_00250"/>
<protein>
    <submittedName>
        <fullName evidence="3">Predicted dehydrogenase</fullName>
    </submittedName>
</protein>
<dbReference type="InterPro" id="IPR051317">
    <property type="entry name" value="Gfo/Idh/MocA_oxidoreduct"/>
</dbReference>
<dbReference type="PANTHER" id="PTHR43708">
    <property type="entry name" value="CONSERVED EXPRESSED OXIDOREDUCTASE (EUROFUNG)"/>
    <property type="match status" value="1"/>
</dbReference>
<dbReference type="OrthoDB" id="9815825at2"/>
<dbReference type="Pfam" id="PF22725">
    <property type="entry name" value="GFO_IDH_MocA_C3"/>
    <property type="match status" value="1"/>
</dbReference>
<evidence type="ECO:0000259" key="2">
    <source>
        <dbReference type="Pfam" id="PF22725"/>
    </source>
</evidence>
<organism evidence="3 4">
    <name type="scientific">Afifella marina DSM 2698</name>
    <dbReference type="NCBI Taxonomy" id="1120955"/>
    <lineage>
        <taxon>Bacteria</taxon>
        <taxon>Pseudomonadati</taxon>
        <taxon>Pseudomonadota</taxon>
        <taxon>Alphaproteobacteria</taxon>
        <taxon>Hyphomicrobiales</taxon>
        <taxon>Afifellaceae</taxon>
        <taxon>Afifella</taxon>
    </lineage>
</organism>
<name>A0A1G5M957_AFIMA</name>
<dbReference type="Pfam" id="PF01408">
    <property type="entry name" value="GFO_IDH_MocA"/>
    <property type="match status" value="1"/>
</dbReference>
<accession>A0A1G5M957</accession>
<feature type="domain" description="GFO/IDH/MocA-like oxidoreductase" evidence="2">
    <location>
        <begin position="144"/>
        <end position="276"/>
    </location>
</feature>
<dbReference type="InterPro" id="IPR000683">
    <property type="entry name" value="Gfo/Idh/MocA-like_OxRdtase_N"/>
</dbReference>
<evidence type="ECO:0000259" key="1">
    <source>
        <dbReference type="Pfam" id="PF01408"/>
    </source>
</evidence>
<dbReference type="PANTHER" id="PTHR43708:SF3">
    <property type="entry name" value="OXIDOREDUCTASE"/>
    <property type="match status" value="1"/>
</dbReference>
<dbReference type="SUPFAM" id="SSF55347">
    <property type="entry name" value="Glyceraldehyde-3-phosphate dehydrogenase-like, C-terminal domain"/>
    <property type="match status" value="1"/>
</dbReference>
<proteinExistence type="predicted"/>
<dbReference type="RefSeq" id="WP_092809075.1">
    <property type="nucleotide sequence ID" value="NZ_FMVW01000001.1"/>
</dbReference>
<dbReference type="Gene3D" id="3.40.50.720">
    <property type="entry name" value="NAD(P)-binding Rossmann-like Domain"/>
    <property type="match status" value="1"/>
</dbReference>